<dbReference type="SMART" id="SM01121">
    <property type="entry name" value="Dak1_2"/>
    <property type="match status" value="1"/>
</dbReference>
<dbReference type="InterPro" id="IPR050270">
    <property type="entry name" value="DegV_domain_contain"/>
</dbReference>
<dbReference type="PANTHER" id="PTHR33434:SF4">
    <property type="entry name" value="PHOSPHATASE PROTEIN"/>
    <property type="match status" value="1"/>
</dbReference>
<dbReference type="Pfam" id="PF02734">
    <property type="entry name" value="Dak2"/>
    <property type="match status" value="1"/>
</dbReference>
<dbReference type="PANTHER" id="PTHR33434">
    <property type="entry name" value="DEGV DOMAIN-CONTAINING PROTEIN DR_1986-RELATED"/>
    <property type="match status" value="1"/>
</dbReference>
<accession>A0A0F6TAF3</accession>
<dbReference type="Gene3D" id="1.25.40.340">
    <property type="match status" value="1"/>
</dbReference>
<dbReference type="Pfam" id="PF21645">
    <property type="entry name" value="FakA-like_M"/>
    <property type="match status" value="1"/>
</dbReference>
<dbReference type="STRING" id="161896.UL81_05425"/>
<dbReference type="GO" id="GO:0006071">
    <property type="term" value="P:glycerol metabolic process"/>
    <property type="evidence" value="ECO:0007669"/>
    <property type="project" value="InterPro"/>
</dbReference>
<dbReference type="AlphaFoldDB" id="A0A0F6TAF3"/>
<dbReference type="SUPFAM" id="SSF101473">
    <property type="entry name" value="DhaL-like"/>
    <property type="match status" value="1"/>
</dbReference>
<dbReference type="InterPro" id="IPR033470">
    <property type="entry name" value="FakA-like_C"/>
</dbReference>
<proteinExistence type="predicted"/>
<dbReference type="PROSITE" id="PS51480">
    <property type="entry name" value="DHAL"/>
    <property type="match status" value="1"/>
</dbReference>
<keyword evidence="1" id="KW-0808">Transferase</keyword>
<dbReference type="InterPro" id="IPR048394">
    <property type="entry name" value="FakA-like_M"/>
</dbReference>
<organism evidence="1 2">
    <name type="scientific">Corynebacterium camporealensis</name>
    <dbReference type="NCBI Taxonomy" id="161896"/>
    <lineage>
        <taxon>Bacteria</taxon>
        <taxon>Bacillati</taxon>
        <taxon>Actinomycetota</taxon>
        <taxon>Actinomycetes</taxon>
        <taxon>Mycobacteriales</taxon>
        <taxon>Corynebacteriaceae</taxon>
        <taxon>Corynebacterium</taxon>
    </lineage>
</organism>
<dbReference type="OrthoDB" id="9760324at2"/>
<keyword evidence="1" id="KW-0418">Kinase</keyword>
<gene>
    <name evidence="1" type="ORF">UL81_05425</name>
</gene>
<dbReference type="PATRIC" id="fig|161896.4.peg.1065"/>
<dbReference type="RefSeq" id="WP_035105566.1">
    <property type="nucleotide sequence ID" value="NZ_CP011311.1"/>
</dbReference>
<dbReference type="InterPro" id="IPR036117">
    <property type="entry name" value="DhaL_dom_sf"/>
</dbReference>
<evidence type="ECO:0000313" key="2">
    <source>
        <dbReference type="Proteomes" id="UP000033566"/>
    </source>
</evidence>
<dbReference type="Proteomes" id="UP000033566">
    <property type="component" value="Chromosome"/>
</dbReference>
<dbReference type="KEGG" id="ccj:UL81_05425"/>
<reference evidence="1 2" key="1">
    <citation type="journal article" date="2015" name="Genome Announc.">
        <title>Complete Genome Sequence of Corynebacterium camporealensis DSM 44610, Isolated from the Milk of a Manchega Sheep with Subclinical Mastitis.</title>
        <authorList>
            <person name="Ruckert C."/>
            <person name="Albersmeier A."/>
            <person name="Winkler A."/>
            <person name="Tauch A."/>
        </authorList>
    </citation>
    <scope>NUCLEOTIDE SEQUENCE [LARGE SCALE GENOMIC DNA]</scope>
    <source>
        <strain evidence="1 2">DSM 44610</strain>
    </source>
</reference>
<name>A0A0F6TAF3_9CORY</name>
<dbReference type="SMART" id="SM01120">
    <property type="entry name" value="Dak2"/>
    <property type="match status" value="1"/>
</dbReference>
<dbReference type="EMBL" id="CP011311">
    <property type="protein sequence ID" value="AKE39054.1"/>
    <property type="molecule type" value="Genomic_DNA"/>
</dbReference>
<dbReference type="GO" id="GO:0004371">
    <property type="term" value="F:glycerone kinase activity"/>
    <property type="evidence" value="ECO:0007669"/>
    <property type="project" value="InterPro"/>
</dbReference>
<dbReference type="HOGENOM" id="CLU_017496_0_1_11"/>
<dbReference type="InterPro" id="IPR004007">
    <property type="entry name" value="DhaL_dom"/>
</dbReference>
<evidence type="ECO:0000313" key="1">
    <source>
        <dbReference type="EMBL" id="AKE39054.1"/>
    </source>
</evidence>
<sequence length="449" mass="46872">MTFPSALDSTGLYGWATRAVGELNQRRAEINALNVFPVPDSDTGSNMAHTMEAALAEADKGGDVAAALALGSVRGARGNSGMVLSQVLRAVADSTSDSLVDAPIFAQAMDLAVELVDRAIAEPVEGTVISVLRAAAAASRDAVDTEQPLHPTVAATVTAARRALRDTPSQLAVLREAGVVDAGGAGLVILLECLLAEIEGTDVANVDMHVPDEQGPELEIMFFYHGDLEGLEEELRPMGNSLVIARASDDSGSVHIHSRVAGPVIEKAYALGDVSQLRLEVLPEHVAEIQSEQPVRRVVVVVPEGGMSELFSSVGATVLRPGTSLDDPSADDIVITNGLDIEAGAAQIIDNASFISGLAALSVYEVGHPDTAAMVETMRDVERSMRVAHPAEETLDSVRETAQQLLKEGGEQVSLLTSLPVDTAALEEELGVQVGAVTMANIATEVGVE</sequence>
<keyword evidence="2" id="KW-1185">Reference proteome</keyword>
<protein>
    <submittedName>
        <fullName evidence="1">Putative kinase, dihydroxyacetone kinase</fullName>
    </submittedName>
</protein>